<proteinExistence type="predicted"/>
<reference evidence="1 2" key="2">
    <citation type="journal article" date="2011" name="Mol. Biol. Evol.">
        <title>Unity in variety--the pan-genome of the Chlamydiae.</title>
        <authorList>
            <person name="Collingro A."/>
            <person name="Tischler P."/>
            <person name="Weinmaier T."/>
            <person name="Penz T."/>
            <person name="Heinz E."/>
            <person name="Brunham R.C."/>
            <person name="Read T.D."/>
            <person name="Bavoil P.M."/>
            <person name="Sachse K."/>
            <person name="Kahane S."/>
            <person name="Friedman M.G."/>
            <person name="Rattei T."/>
            <person name="Myers G.S."/>
            <person name="Horn M."/>
        </authorList>
    </citation>
    <scope>NUCLEOTIDE SEQUENCE [LARGE SCALE GENOMIC DNA]</scope>
    <source>
        <strain evidence="2">ATCC VR-1471 / Z</strain>
    </source>
</reference>
<evidence type="ECO:0000313" key="2">
    <source>
        <dbReference type="Proteomes" id="UP000000496"/>
    </source>
</evidence>
<protein>
    <submittedName>
        <fullName evidence="1">Uncharacterized protein</fullName>
    </submittedName>
</protein>
<name>F8L4H2_SIMNZ</name>
<dbReference type="STRING" id="331113.SNE_A23460"/>
<gene>
    <name evidence="1" type="ordered locus">SNE_A23460</name>
</gene>
<organism evidence="1 2">
    <name type="scientific">Simkania negevensis (strain ATCC VR-1471 / DSM 27360 / Z)</name>
    <dbReference type="NCBI Taxonomy" id="331113"/>
    <lineage>
        <taxon>Bacteria</taxon>
        <taxon>Pseudomonadati</taxon>
        <taxon>Chlamydiota</taxon>
        <taxon>Chlamydiia</taxon>
        <taxon>Parachlamydiales</taxon>
        <taxon>Simkaniaceae</taxon>
        <taxon>Simkania</taxon>
    </lineage>
</organism>
<dbReference type="HOGENOM" id="CLU_3084734_0_0_0"/>
<dbReference type="Proteomes" id="UP000000496">
    <property type="component" value="Chromosome gsn.131"/>
</dbReference>
<dbReference type="AlphaFoldDB" id="F8L4H2"/>
<dbReference type="KEGG" id="sng:SNE_A23460"/>
<sequence>MGLTINPLQTPLYMTLKGGEAEEIISALSNLQNARDAWKFYVDQGYLITIVR</sequence>
<dbReference type="EMBL" id="FR872582">
    <property type="protein sequence ID" value="CCB90223.1"/>
    <property type="molecule type" value="Genomic_DNA"/>
</dbReference>
<reference key="1">
    <citation type="journal article" date="2011" name="Mol. Biol. Evol.">
        <title>Unity in variety -- the pan-genome of the Chlamydiae.</title>
        <authorList>
            <person name="Collingro A."/>
            <person name="Tischler P."/>
            <person name="Weinmaier T."/>
            <person name="Penz T."/>
            <person name="Heinz E."/>
            <person name="Brunham R.C."/>
            <person name="Read T.D."/>
            <person name="Bavoil P.M."/>
            <person name="Sachse K."/>
            <person name="Kahane S."/>
            <person name="Friedman M.G."/>
            <person name="Rattei T."/>
            <person name="Myers G.S.A."/>
            <person name="Horn M."/>
        </authorList>
    </citation>
    <scope>NUCLEOTIDE SEQUENCE</scope>
    <source>
        <strain>Z</strain>
    </source>
</reference>
<evidence type="ECO:0000313" key="1">
    <source>
        <dbReference type="EMBL" id="CCB90223.1"/>
    </source>
</evidence>
<accession>F8L4H2</accession>
<keyword evidence="2" id="KW-1185">Reference proteome</keyword>